<feature type="region of interest" description="Disordered" evidence="1">
    <location>
        <begin position="54"/>
        <end position="73"/>
    </location>
</feature>
<dbReference type="GeneID" id="9684496"/>
<evidence type="ECO:0000256" key="1">
    <source>
        <dbReference type="SAM" id="MobiDB-lite"/>
    </source>
</evidence>
<dbReference type="OMA" id="QGEWFPT"/>
<dbReference type="RefSeq" id="XP_003058337.1">
    <property type="nucleotide sequence ID" value="XM_003058291.1"/>
</dbReference>
<feature type="region of interest" description="Disordered" evidence="1">
    <location>
        <begin position="1044"/>
        <end position="1079"/>
    </location>
</feature>
<reference evidence="3 4" key="1">
    <citation type="journal article" date="2009" name="Science">
        <title>Green evolution and dynamic adaptations revealed by genomes of the marine picoeukaryotes Micromonas.</title>
        <authorList>
            <person name="Worden A.Z."/>
            <person name="Lee J.H."/>
            <person name="Mock T."/>
            <person name="Rouze P."/>
            <person name="Simmons M.P."/>
            <person name="Aerts A.L."/>
            <person name="Allen A.E."/>
            <person name="Cuvelier M.L."/>
            <person name="Derelle E."/>
            <person name="Everett M.V."/>
            <person name="Foulon E."/>
            <person name="Grimwood J."/>
            <person name="Gundlach H."/>
            <person name="Henrissat B."/>
            <person name="Napoli C."/>
            <person name="McDonald S.M."/>
            <person name="Parker M.S."/>
            <person name="Rombauts S."/>
            <person name="Salamov A."/>
            <person name="Von Dassow P."/>
            <person name="Badger J.H."/>
            <person name="Coutinho P.M."/>
            <person name="Demir E."/>
            <person name="Dubchak I."/>
            <person name="Gentemann C."/>
            <person name="Eikrem W."/>
            <person name="Gready J.E."/>
            <person name="John U."/>
            <person name="Lanier W."/>
            <person name="Lindquist E.A."/>
            <person name="Lucas S."/>
            <person name="Mayer K.F."/>
            <person name="Moreau H."/>
            <person name="Not F."/>
            <person name="Otillar R."/>
            <person name="Panaud O."/>
            <person name="Pangilinan J."/>
            <person name="Paulsen I."/>
            <person name="Piegu B."/>
            <person name="Poliakov A."/>
            <person name="Robbens S."/>
            <person name="Schmutz J."/>
            <person name="Toulza E."/>
            <person name="Wyss T."/>
            <person name="Zelensky A."/>
            <person name="Zhou K."/>
            <person name="Armbrust E.V."/>
            <person name="Bhattacharya D."/>
            <person name="Goodenough U.W."/>
            <person name="Van de Peer Y."/>
            <person name="Grigoriev I.V."/>
        </authorList>
    </citation>
    <scope>NUCLEOTIDE SEQUENCE [LARGE SCALE GENOMIC DNA]</scope>
    <source>
        <strain evidence="3 4">CCMP1545</strain>
    </source>
</reference>
<dbReference type="EMBL" id="GG663739">
    <property type="protein sequence ID" value="EEH56792.1"/>
    <property type="molecule type" value="Genomic_DNA"/>
</dbReference>
<dbReference type="PANTHER" id="PTHR14374">
    <property type="entry name" value="FOIE GRAS"/>
    <property type="match status" value="1"/>
</dbReference>
<sequence length="1189" mass="122002">MASAEDLLAPPRASVALLGFPDLHPAVGECLRARANLEPKSFVGADLAAEATRALPPAPPAPAPAAPPAPAPAADPLGAVAAAVVPAATAAAADGAGGESDRRDPPPPPPLDEILPAVWLGDVLARPSVACALVPHESAEGDPSSWAALSSTLDALRAAASGANARLVVVVAGEHAPETLSEDRASAARRRAGIDAPFLVTLPLPPTPDALARLAAACARANEERCAAEERSAVTEAAAAGASTSTSDDASRTAVFARYRAATFAELRGDVPGALAHYASAHDALLVSHVAAEKSGEEHERSSAAPARDRARRAAVAELLSRKATSLALRQPTGGSARDGDANARGADMMCDDPHAAIARFTRHVRAFERAPAWRDPSSVSANNVANNAYVAAQFETFADALASRVPWGLAGGEPPRGAPREWCPGFYYHAAARAAERAREAAIEGGRGGSNGGGGGGGGSTAAAHLGAFVDAATGARLGDEAYLSRLDAAAAAREHETSLGSAAKIVDLLGKAKRHYATFYLDQKRERFFAGLASQLARAHFQNGDVAAAKTELEACVSSFRRERWDDLLAPCLTLSKDIARGAGAAAGADAELAAICLELAALDEDAGPRGVVDGDAAMAAASAAMASLDASARTLEIAPGSGLERAFRVVAGFRFPASAAAENAAATSGEAVEFAVALRSSLPSPLAIDRVDIECVDPTYGSIASVDAIDALPSRAWRVASFRVVPTRGKPVAVAAVSATLKNGVVLRRALGLGREGANRAEATERLPSAMSSVSTRVGVYALDVRDAPAKVRFANDDDERAEGDEREKKIKKKPPTKALLGETTRTPLTIASDGDALRDCTLSVAIVASSGLGSGDGDVTIDDDDGVVEMTVDGVALKPGAIASVGDVDANATRAMTLATRWRRVLPTTPFITARVTLRGKRCGEYDGADAVIRASATFELASALSTTAATTGGYRRHALRPASGSAGAGDDVEVEGSRTVVTVRVADADGAAIAIAAADGAAPGEGDALRRGDAYALATSSDADVVDVKWRRFGFGGRDASDSPHISEEISSRLALPPRNTQRRPSRAPPPLTVELRAPPRVAVGEPFDWRLRCDVASDIPQALCVEIVDASGFVFAGARRATYVVPPGASLDVSHALVAVTSGEALLPEVTVTAPRLGAKCAPPRESRAVYVLPHAREVGGGV</sequence>
<feature type="compositionally biased region" description="Basic and acidic residues" evidence="1">
    <location>
        <begin position="1044"/>
        <end position="1056"/>
    </location>
</feature>
<accession>C1MSK1</accession>
<dbReference type="AlphaFoldDB" id="C1MSK1"/>
<feature type="domain" description="Trafficking protein particle complex subunit 11" evidence="2">
    <location>
        <begin position="353"/>
        <end position="586"/>
    </location>
</feature>
<dbReference type="OrthoDB" id="6278596at2759"/>
<dbReference type="eggNOG" id="KOG4386">
    <property type="taxonomic scope" value="Eukaryota"/>
</dbReference>
<keyword evidence="4" id="KW-1185">Reference proteome</keyword>
<organism evidence="4">
    <name type="scientific">Micromonas pusilla (strain CCMP1545)</name>
    <name type="common">Picoplanktonic green alga</name>
    <dbReference type="NCBI Taxonomy" id="564608"/>
    <lineage>
        <taxon>Eukaryota</taxon>
        <taxon>Viridiplantae</taxon>
        <taxon>Chlorophyta</taxon>
        <taxon>Mamiellophyceae</taxon>
        <taxon>Mamiellales</taxon>
        <taxon>Mamiellaceae</taxon>
        <taxon>Micromonas</taxon>
    </lineage>
</organism>
<evidence type="ECO:0000313" key="3">
    <source>
        <dbReference type="EMBL" id="EEH56792.1"/>
    </source>
</evidence>
<proteinExistence type="predicted"/>
<dbReference type="KEGG" id="mpp:MICPUCDRAFT_47193"/>
<dbReference type="STRING" id="564608.C1MSK1"/>
<evidence type="ECO:0000259" key="2">
    <source>
        <dbReference type="Pfam" id="PF11817"/>
    </source>
</evidence>
<feature type="compositionally biased region" description="Pro residues" evidence="1">
    <location>
        <begin position="56"/>
        <end position="73"/>
    </location>
</feature>
<evidence type="ECO:0000313" key="4">
    <source>
        <dbReference type="Proteomes" id="UP000001876"/>
    </source>
</evidence>
<name>C1MSK1_MICPC</name>
<gene>
    <name evidence="3" type="ORF">MICPUCDRAFT_47193</name>
</gene>
<feature type="region of interest" description="Disordered" evidence="1">
    <location>
        <begin position="797"/>
        <end position="824"/>
    </location>
</feature>
<dbReference type="Pfam" id="PF11817">
    <property type="entry name" value="Foie-gras_1"/>
    <property type="match status" value="1"/>
</dbReference>
<feature type="region of interest" description="Disordered" evidence="1">
    <location>
        <begin position="92"/>
        <end position="114"/>
    </location>
</feature>
<dbReference type="PANTHER" id="PTHR14374:SF0">
    <property type="entry name" value="TRAFFICKING PROTEIN PARTICLE COMPLEX SUBUNIT 11"/>
    <property type="match status" value="1"/>
</dbReference>
<dbReference type="InterPro" id="IPR021773">
    <property type="entry name" value="TPC11"/>
</dbReference>
<protein>
    <submittedName>
        <fullName evidence="3">Predicted protein</fullName>
    </submittedName>
</protein>
<dbReference type="Proteomes" id="UP000001876">
    <property type="component" value="Unassembled WGS sequence"/>
</dbReference>